<feature type="domain" description="LamG-like jellyroll fold" evidence="3">
    <location>
        <begin position="490"/>
        <end position="619"/>
    </location>
</feature>
<keyword evidence="5" id="KW-1185">Reference proteome</keyword>
<dbReference type="Pfam" id="PF13385">
    <property type="entry name" value="Laminin_G_3"/>
    <property type="match status" value="4"/>
</dbReference>
<evidence type="ECO:0000256" key="1">
    <source>
        <dbReference type="ARBA" id="ARBA00022729"/>
    </source>
</evidence>
<dbReference type="Gene3D" id="2.60.120.260">
    <property type="entry name" value="Galactose-binding domain-like"/>
    <property type="match status" value="2"/>
</dbReference>
<dbReference type="PANTHER" id="PTHR35399:SF2">
    <property type="entry name" value="DUF839 DOMAIN-CONTAINING PROTEIN"/>
    <property type="match status" value="1"/>
</dbReference>
<accession>A0ABQ1JM70</accession>
<dbReference type="Gene3D" id="3.60.21.70">
    <property type="entry name" value="PhoD-like phosphatase"/>
    <property type="match status" value="1"/>
</dbReference>
<feature type="domain" description="LamG-like jellyroll fold" evidence="3">
    <location>
        <begin position="1389"/>
        <end position="1523"/>
    </location>
</feature>
<dbReference type="SUPFAM" id="SSF56300">
    <property type="entry name" value="Metallo-dependent phosphatases"/>
    <property type="match status" value="1"/>
</dbReference>
<dbReference type="InterPro" id="IPR013320">
    <property type="entry name" value="ConA-like_dom_sf"/>
</dbReference>
<dbReference type="Gene3D" id="2.60.120.200">
    <property type="match status" value="4"/>
</dbReference>
<dbReference type="SMART" id="SM00560">
    <property type="entry name" value="LamGL"/>
    <property type="match status" value="4"/>
</dbReference>
<keyword evidence="1" id="KW-0732">Signal</keyword>
<evidence type="ECO:0000259" key="3">
    <source>
        <dbReference type="SMART" id="SM00560"/>
    </source>
</evidence>
<dbReference type="SUPFAM" id="SSF49899">
    <property type="entry name" value="Concanavalin A-like lectins/glucanases"/>
    <property type="match status" value="4"/>
</dbReference>
<dbReference type="PANTHER" id="PTHR35399">
    <property type="entry name" value="SLR8030 PROTEIN"/>
    <property type="match status" value="1"/>
</dbReference>
<dbReference type="Proteomes" id="UP000615760">
    <property type="component" value="Unassembled WGS sequence"/>
</dbReference>
<gene>
    <name evidence="4" type="ORF">GCM10007424_07140</name>
</gene>
<organism evidence="4 5">
    <name type="scientific">Flavobacterium suaedae</name>
    <dbReference type="NCBI Taxonomy" id="1767027"/>
    <lineage>
        <taxon>Bacteria</taxon>
        <taxon>Pseudomonadati</taxon>
        <taxon>Bacteroidota</taxon>
        <taxon>Flavobacteriia</taxon>
        <taxon>Flavobacteriales</taxon>
        <taxon>Flavobacteriaceae</taxon>
        <taxon>Flavobacterium</taxon>
    </lineage>
</organism>
<sequence>MFSPVYENKVRVWVLTKSNTGSGDELSLSMTGQSAPSVELTGTVFNSDDRFDYNLRSFEFSNLTEGETFTATLLKNGVATERTSTIENGQNIIDDFSFLAGGCARIYDTSRCIDYPESTTHINGDPEMFNHMAEEDSDLMVWLGDAVYLLGLEHAQGNCPDGTLDDWHDKDQAFLRYYWYRQFHDNLLMSMPQLAITDNHDTGSNEFNKNLPGLPATREVFQEWWPNPEYMSTEEGDGLFSSYVYKDVEYFLTDNRSYRESTSQHFGDEQLDWLKEGLLNSTATFKVIINGTPTFRPIGGRNFSVSSQVDELLNFIKDNNINGVLSYCADIHDQRFMVREMDTKYPLYDIMSGNLNSDIGGNGEAGNYSVNYNAGNDILTGVKHAYVRTSVYGDEGDRRLKVEYVGFDGETFFEEIIHEDMLTSQNTDALNLSLSFTNNLDDASQYTHTVAGSDFVYGADREGNANEALVVNANSSFSVPNASSLDFYNEAYSISFWVNPSEFTANGGTILSNGSADAGMSFGISAAGNLTYTNHANGEELESSLNLLANNWSFVTWKYNNVRKKLSLYYNGFLTQTWDNVESPATSVADFTIGNNFEGKQFIGSLDEINVYGRLIPDADILTEADPETNRGGMLSLDGSQQTMIDGTVTNAALANDFTIEFWAKLNADPGTNNKIFSSNGRVNNLSTGISFEFPSSNKLNVVVGNNGSGWDAISEQGEAWNVGEWNHVAVTATVGGMLQYYVNGEFVAEMNYGGYVPNDYGLGFGYSPYYGGSVQAEMDDIRIWERALTAEEITESMHYILQGDEEDLAIYYDFTSEEEEVTSLVSLGSVNYELDITSAALVTATSPIGNIPVEYRDAVSGKWSQNNDVTLYGLSLPGNITAYNSNIVVGKQENAAIAEATSLEDVFYLQGGWKVDPLNSPLANVSINLNEALGENAAEVINAANRYYLITANEEGTEFSIVSEGNFDGANVNFFNATLIESVYYLAWEEGDFTPGRGGAMALANDHDIHVHYTSPEIIFNGAHTIEMWVNLPSLDTSNGKTIISNHGRINNNTTGMTVELNGNGTLSAVYGTGTPNWVKVTTAEPLEVGEWNHIAITAVAGGELKIYLNGELSQSNSFDAYTSNNTWDFAFGTSINYGGEYIYTMDEFRMWSEERTQEEIVASMHNMLDTDDENLKFYYTFDQEDTGMLVNNGVNTDEVAYTNASVIGSTSPVADMDEDYESSVTASWSYTNEETNGMYVADAISSYAQNIVFGRNNDNTILELEGTEEETHYAAGGWQLNTLNIEEANIAVKLSEVFENVEMVNATVADYLLIKGDPQDAYETVATGLEEDGVVTFEVSALTQGVYYLAYEIDEEAAIAAQGGVIDLPGSHEVYIPKEGVNQALSGEFTIELWGKLNAPAGSNTKLWGFSHYGGGEYGIEMEFLSNQTLETTRGAGSGWQHLNSDHVWNVGEWNHVAVTFVPNGSYKFYVNGELVDSMENAGTFQENTYDLALGKNIFNNAPTNSSIDEFRIWTKAKTQEEIKADMYRTITAEDENLAYNYTFNQEDSGYLVNSGTETVEVAYANASIAPATTPVRIAEAPFDAKVTGNWSVMNDKTNGLHFGNVITDYDRNVVIAREEGNEVLPTIDNETSSQYYLSGRWVIYPLFINSGSLKVDLLEIFENLNQVELIANDYFLLKGDPSTAVEVFATGTKEGTIVTFNNVTFDDEPVYLAWTNIDEYPMGTFPIASGGLWKYNDTGVDLGTDWKNTDYDDSEWAFGNAILGYGDGIESTTLDYGTDADNKYPTYYLRHTFNVEDASQIGSLVFNTMKDDGVVVYVNGVEAFRDNMPEGEITYNTYATNAIGGADEEAWTEVMIENLLQNGENVIAVELHQGSAGSSDLRFDMEVNYTLPALEVTDYPVAKDEEWYFLDNGSDQGTEWTATEFDVIPWSRGNAPFGYGDVVNTEISYGPDSNNKYITSYFVKDINVTLSELTSEVEFGLRRDDGAVVYVNGVEVFRQNMPEGVVDYETSAINAIGGIDENIYHIAQVPSSAFVDGVNRIAVELHQAGGTSSDTRFDMYIKNVEDLAIDCEEEHVGCFTSIDPTSQTTNLIIAEEHDFQMLFKEGDAYITGGGTVAGNNDFTAYVPINGSSEEGYLSVNHENTPGGVSIVDIHLNTENQLWEVDDSQLVDMYNDALVTTTRNCSGGITPWGTIVTAEETMNTGDVNNDGYQDVGWLVEIDPVTAEVVDYDGDSQPDKLWAMGRMNHENVVISQDGTTAYYGEDGGTHCMYKYVMDTPGDLSEGTVYVLKLELPLSGNDPSSSTGEWIVVPNDTQEDRNNLSTVASNVGGTSFNGVEDVEISPIDGKVYFAAKGLDRVYRFVDEGNTFREFETFVGGMSYSVTTASGEQTEPWSNGNDNLTFDDKGNLWVLQDGGNNYIWVVRPDHTQSTPNVELFASMPIGSEPTGLTFTPDYKYGFFSVQHPSSSNTPQEDATGEEVTFNASASIVFALENNIGEVPAGIANPDVTEAGIMVYPNPADSELNIQFNSNLTGEKVTVTVYDILGHELTNVTNAIEGGLQTVKLNVSAFASQNQVLVLNVKVGETVHHFKVLTK</sequence>
<dbReference type="EMBL" id="BMJE01000002">
    <property type="protein sequence ID" value="GGB69726.1"/>
    <property type="molecule type" value="Genomic_DNA"/>
</dbReference>
<feature type="domain" description="LamG-like jellyroll fold" evidence="3">
    <location>
        <begin position="656"/>
        <end position="792"/>
    </location>
</feature>
<dbReference type="InterPro" id="IPR006558">
    <property type="entry name" value="LamG-like"/>
</dbReference>
<dbReference type="InterPro" id="IPR018946">
    <property type="entry name" value="PhoD-like_MPP"/>
</dbReference>
<dbReference type="InterPro" id="IPR038607">
    <property type="entry name" value="PhoD-like_sf"/>
</dbReference>
<dbReference type="SUPFAM" id="SSF63825">
    <property type="entry name" value="YWTD domain"/>
    <property type="match status" value="1"/>
</dbReference>
<dbReference type="Pfam" id="PF09423">
    <property type="entry name" value="PhoD"/>
    <property type="match status" value="1"/>
</dbReference>
<evidence type="ECO:0000313" key="5">
    <source>
        <dbReference type="Proteomes" id="UP000615760"/>
    </source>
</evidence>
<reference evidence="5" key="1">
    <citation type="journal article" date="2019" name="Int. J. Syst. Evol. Microbiol.">
        <title>The Global Catalogue of Microorganisms (GCM) 10K type strain sequencing project: providing services to taxonomists for standard genome sequencing and annotation.</title>
        <authorList>
            <consortium name="The Broad Institute Genomics Platform"/>
            <consortium name="The Broad Institute Genome Sequencing Center for Infectious Disease"/>
            <person name="Wu L."/>
            <person name="Ma J."/>
        </authorList>
    </citation>
    <scope>NUCLEOTIDE SEQUENCE [LARGE SCALE GENOMIC DNA]</scope>
    <source>
        <strain evidence="5">CGMCC 1.15461</strain>
    </source>
</reference>
<dbReference type="InterPro" id="IPR026444">
    <property type="entry name" value="Secre_tail"/>
</dbReference>
<proteinExistence type="predicted"/>
<dbReference type="InterPro" id="IPR029052">
    <property type="entry name" value="Metallo-depent_PP-like"/>
</dbReference>
<dbReference type="InterPro" id="IPR008557">
    <property type="entry name" value="PhoX"/>
</dbReference>
<keyword evidence="2" id="KW-1015">Disulfide bond</keyword>
<dbReference type="Pfam" id="PF05787">
    <property type="entry name" value="PhoX"/>
    <property type="match status" value="1"/>
</dbReference>
<feature type="domain" description="LamG-like jellyroll fold" evidence="3">
    <location>
        <begin position="1023"/>
        <end position="1160"/>
    </location>
</feature>
<dbReference type="Pfam" id="PF18962">
    <property type="entry name" value="Por_Secre_tail"/>
    <property type="match status" value="1"/>
</dbReference>
<protein>
    <recommendedName>
        <fullName evidence="3">LamG-like jellyroll fold domain-containing protein</fullName>
    </recommendedName>
</protein>
<evidence type="ECO:0000313" key="4">
    <source>
        <dbReference type="EMBL" id="GGB69726.1"/>
    </source>
</evidence>
<comment type="caution">
    <text evidence="4">The sequence shown here is derived from an EMBL/GenBank/DDBJ whole genome shotgun (WGS) entry which is preliminary data.</text>
</comment>
<evidence type="ECO:0000256" key="2">
    <source>
        <dbReference type="ARBA" id="ARBA00023157"/>
    </source>
</evidence>
<name>A0ABQ1JM70_9FLAO</name>